<keyword evidence="3" id="KW-1185">Reference proteome</keyword>
<dbReference type="OrthoDB" id="5430450at2759"/>
<gene>
    <name evidence="2" type="ORF">AOQ84DRAFT_368356</name>
</gene>
<name>A0A8E2ERA6_9PEZI</name>
<evidence type="ECO:0000313" key="2">
    <source>
        <dbReference type="EMBL" id="OCL03457.1"/>
    </source>
</evidence>
<protein>
    <submittedName>
        <fullName evidence="2">Uncharacterized protein</fullName>
    </submittedName>
</protein>
<evidence type="ECO:0000256" key="1">
    <source>
        <dbReference type="SAM" id="MobiDB-lite"/>
    </source>
</evidence>
<proteinExistence type="predicted"/>
<reference evidence="2 3" key="1">
    <citation type="journal article" date="2016" name="Nat. Commun.">
        <title>Ectomycorrhizal ecology is imprinted in the genome of the dominant symbiotic fungus Cenococcum geophilum.</title>
        <authorList>
            <consortium name="DOE Joint Genome Institute"/>
            <person name="Peter M."/>
            <person name="Kohler A."/>
            <person name="Ohm R.A."/>
            <person name="Kuo A."/>
            <person name="Krutzmann J."/>
            <person name="Morin E."/>
            <person name="Arend M."/>
            <person name="Barry K.W."/>
            <person name="Binder M."/>
            <person name="Choi C."/>
            <person name="Clum A."/>
            <person name="Copeland A."/>
            <person name="Grisel N."/>
            <person name="Haridas S."/>
            <person name="Kipfer T."/>
            <person name="LaButti K."/>
            <person name="Lindquist E."/>
            <person name="Lipzen A."/>
            <person name="Maire R."/>
            <person name="Meier B."/>
            <person name="Mihaltcheva S."/>
            <person name="Molinier V."/>
            <person name="Murat C."/>
            <person name="Poggeler S."/>
            <person name="Quandt C.A."/>
            <person name="Sperisen C."/>
            <person name="Tritt A."/>
            <person name="Tisserant E."/>
            <person name="Crous P.W."/>
            <person name="Henrissat B."/>
            <person name="Nehls U."/>
            <person name="Egli S."/>
            <person name="Spatafora J.W."/>
            <person name="Grigoriev I.V."/>
            <person name="Martin F.M."/>
        </authorList>
    </citation>
    <scope>NUCLEOTIDE SEQUENCE [LARGE SCALE GENOMIC DNA]</scope>
    <source>
        <strain evidence="2 3">CBS 207.34</strain>
    </source>
</reference>
<feature type="region of interest" description="Disordered" evidence="1">
    <location>
        <begin position="1"/>
        <end position="54"/>
    </location>
</feature>
<feature type="compositionally biased region" description="Basic residues" evidence="1">
    <location>
        <begin position="1"/>
        <end position="10"/>
    </location>
</feature>
<dbReference type="Proteomes" id="UP000250140">
    <property type="component" value="Unassembled WGS sequence"/>
</dbReference>
<dbReference type="AlphaFoldDB" id="A0A8E2ERA6"/>
<dbReference type="EMBL" id="KV750728">
    <property type="protein sequence ID" value="OCL03457.1"/>
    <property type="molecule type" value="Genomic_DNA"/>
</dbReference>
<evidence type="ECO:0000313" key="3">
    <source>
        <dbReference type="Proteomes" id="UP000250140"/>
    </source>
</evidence>
<organism evidence="2 3">
    <name type="scientific">Glonium stellatum</name>
    <dbReference type="NCBI Taxonomy" id="574774"/>
    <lineage>
        <taxon>Eukaryota</taxon>
        <taxon>Fungi</taxon>
        <taxon>Dikarya</taxon>
        <taxon>Ascomycota</taxon>
        <taxon>Pezizomycotina</taxon>
        <taxon>Dothideomycetes</taxon>
        <taxon>Pleosporomycetidae</taxon>
        <taxon>Gloniales</taxon>
        <taxon>Gloniaceae</taxon>
        <taxon>Glonium</taxon>
    </lineage>
</organism>
<feature type="compositionally biased region" description="Basic and acidic residues" evidence="1">
    <location>
        <begin position="12"/>
        <end position="23"/>
    </location>
</feature>
<sequence>MGKSNKHSFKNARSEPPRHSDRKTQRRRLVIPGIPNALSKGSRASGISGQHDRCPAAPKERIRLYDLSEAHQAVLTRSGVKAQTFRDICDGLTNRFSTSYYRLLRDFNTRRTIAFPPTQVGYHVDLSILRRNYLHYSILYNEWSVNHPIPHQAQHLEQVQPLEDVIARQANLQERFFHAEYTPRYSTHAVVQRKHSRLSTPALSCGDHVSKIAEDGSNLWGGEHLRRWKQRGGRNKEWRLCGYINVTRKQPNRLIKANWANQAVVTKAWVCSPYRTPLNVVRNILQQKVLKYPSREPLTQKNCKLLKSMSWKAEDGSYDDNRVEERYETSNNASEEVFFSPFQGHQCKADPLISPNPTLSIPYEHFINAVLGGRFRLKGYLREESHGDVYAVEDLSFTGNKYEAKAYTLRGVSKTVYRYRIRNLKRLSSKSSFICSIDQNGEKYIVNQVEPGSNSVSFCTIGCADGARSNKHKRIVRPDSPEFDREFPLLPNSRQARDLPAVHSLPPLKWNSALHMRRRHPVWHVRFHGPSSRIRSIRYHYHSSRTAKDYHTSTKVVHIEFAMELTSPIGDNIGVQFHGFPIRSTRYHYHALSPGMWEYHTTTLTPIVEDVGDMRSAVKSSPNSESTLKEPTPITFAKILSSKGTGEQYNEYGVWGGQPGHYYRLPSGELGYTTKQIQGAEVLRVFPGPIDKTQFPLCKRQKTQAQQERARVRQQKARIWKRELKRSE</sequence>
<accession>A0A8E2ERA6</accession>